<reference evidence="3 4" key="1">
    <citation type="journal article" date="2025" name="Microbiol. Resour. Announc.">
        <title>Draft genome sequences for Neonectria magnoliae and Neonectria punicea, canker pathogens of Liriodendron tulipifera and Acer saccharum in West Virginia.</title>
        <authorList>
            <person name="Petronek H.M."/>
            <person name="Kasson M.T."/>
            <person name="Metheny A.M."/>
            <person name="Stauder C.M."/>
            <person name="Lovett B."/>
            <person name="Lynch S.C."/>
            <person name="Garnas J.R."/>
            <person name="Kasson L.R."/>
            <person name="Stajich J.E."/>
        </authorList>
    </citation>
    <scope>NUCLEOTIDE SEQUENCE [LARGE SCALE GENOMIC DNA]</scope>
    <source>
        <strain evidence="3 4">NRRL 64653</strain>
    </source>
</reference>
<evidence type="ECO:0000256" key="1">
    <source>
        <dbReference type="SAM" id="MobiDB-lite"/>
    </source>
</evidence>
<dbReference type="Proteomes" id="UP001498476">
    <property type="component" value="Unassembled WGS sequence"/>
</dbReference>
<keyword evidence="2" id="KW-0812">Transmembrane</keyword>
<name>A0ABR1GJI0_9HYPO</name>
<sequence length="345" mass="39823">MALSRRAGKAKPTQTSSPHDGSPPSPFKRPPEVLEPFISTLSEKHVYITHIDSKPAEFKRKIFLVPVGMNVAVVVLFALRMFWILPWYFKLVASALGHPNETTWTAVDAPWSEGAWEVGKRVLTMFFDFVLFVFVWPWPVEFAAGQAHGNPCQWRWQVGFRAREIYVRRSREWDQALKDIFADKDSRTVLFTYLGQATSPMVQEQKTGYLLMNGQWDLDWAEMVHAHRLVDKKDIAIEAFKSLVLVHHRDYGWMAYDTQASAASGEDQRRRQVFAFRDTLTAMGKEDLFYRWVEIVQFESTQPGGFGPDEQEVAARKIREMFEDQDINFDELWKQSVGAMGFTGE</sequence>
<keyword evidence="2" id="KW-1133">Transmembrane helix</keyword>
<gene>
    <name evidence="3" type="ORF">QQX98_012273</name>
</gene>
<feature type="region of interest" description="Disordered" evidence="1">
    <location>
        <begin position="1"/>
        <end position="29"/>
    </location>
</feature>
<keyword evidence="4" id="KW-1185">Reference proteome</keyword>
<dbReference type="EMBL" id="JAZAVJ010000345">
    <property type="protein sequence ID" value="KAK7398340.1"/>
    <property type="molecule type" value="Genomic_DNA"/>
</dbReference>
<evidence type="ECO:0000313" key="3">
    <source>
        <dbReference type="EMBL" id="KAK7398340.1"/>
    </source>
</evidence>
<accession>A0ABR1GJI0</accession>
<protein>
    <submittedName>
        <fullName evidence="3">Uncharacterized protein</fullName>
    </submittedName>
</protein>
<organism evidence="3 4">
    <name type="scientific">Neonectria punicea</name>
    <dbReference type="NCBI Taxonomy" id="979145"/>
    <lineage>
        <taxon>Eukaryota</taxon>
        <taxon>Fungi</taxon>
        <taxon>Dikarya</taxon>
        <taxon>Ascomycota</taxon>
        <taxon>Pezizomycotina</taxon>
        <taxon>Sordariomycetes</taxon>
        <taxon>Hypocreomycetidae</taxon>
        <taxon>Hypocreales</taxon>
        <taxon>Nectriaceae</taxon>
        <taxon>Neonectria</taxon>
    </lineage>
</organism>
<feature type="transmembrane region" description="Helical" evidence="2">
    <location>
        <begin position="63"/>
        <end position="89"/>
    </location>
</feature>
<keyword evidence="2" id="KW-0472">Membrane</keyword>
<evidence type="ECO:0000256" key="2">
    <source>
        <dbReference type="SAM" id="Phobius"/>
    </source>
</evidence>
<comment type="caution">
    <text evidence="3">The sequence shown here is derived from an EMBL/GenBank/DDBJ whole genome shotgun (WGS) entry which is preliminary data.</text>
</comment>
<proteinExistence type="predicted"/>
<evidence type="ECO:0000313" key="4">
    <source>
        <dbReference type="Proteomes" id="UP001498476"/>
    </source>
</evidence>